<dbReference type="RefSeq" id="WP_162639909.1">
    <property type="nucleotide sequence ID" value="NZ_CP048286.1"/>
</dbReference>
<dbReference type="KEGG" id="prz:GZH47_09695"/>
<accession>A0A6C0NXZ1</accession>
<dbReference type="Proteomes" id="UP000479114">
    <property type="component" value="Chromosome"/>
</dbReference>
<organism evidence="1 2">
    <name type="scientific">Paenibacillus rhizovicinus</name>
    <dbReference type="NCBI Taxonomy" id="2704463"/>
    <lineage>
        <taxon>Bacteria</taxon>
        <taxon>Bacillati</taxon>
        <taxon>Bacillota</taxon>
        <taxon>Bacilli</taxon>
        <taxon>Bacillales</taxon>
        <taxon>Paenibacillaceae</taxon>
        <taxon>Paenibacillus</taxon>
    </lineage>
</organism>
<reference evidence="1 2" key="1">
    <citation type="submission" date="2020-02" db="EMBL/GenBank/DDBJ databases">
        <title>Paenibacillus sp. nov., isolated from rhizosphere soil of tomato.</title>
        <authorList>
            <person name="Weon H.-Y."/>
            <person name="Lee S.A."/>
        </authorList>
    </citation>
    <scope>NUCLEOTIDE SEQUENCE [LARGE SCALE GENOMIC DNA]</scope>
    <source>
        <strain evidence="1 2">14171R-81</strain>
    </source>
</reference>
<protein>
    <submittedName>
        <fullName evidence="1">Uncharacterized protein</fullName>
    </submittedName>
</protein>
<dbReference type="AlphaFoldDB" id="A0A6C0NXZ1"/>
<name>A0A6C0NXZ1_9BACL</name>
<proteinExistence type="predicted"/>
<gene>
    <name evidence="1" type="ORF">GZH47_09695</name>
</gene>
<evidence type="ECO:0000313" key="1">
    <source>
        <dbReference type="EMBL" id="QHW31100.1"/>
    </source>
</evidence>
<sequence>MTRYLFEYEVPSTGKQATFSWIGKSEEEARAAVHAKVADFEFMELSDIVIGKVLEAKETTGNQYYECEGCSA</sequence>
<keyword evidence="2" id="KW-1185">Reference proteome</keyword>
<dbReference type="EMBL" id="CP048286">
    <property type="protein sequence ID" value="QHW31100.1"/>
    <property type="molecule type" value="Genomic_DNA"/>
</dbReference>
<evidence type="ECO:0000313" key="2">
    <source>
        <dbReference type="Proteomes" id="UP000479114"/>
    </source>
</evidence>